<proteinExistence type="predicted"/>
<evidence type="ECO:0000256" key="15">
    <source>
        <dbReference type="ARBA" id="ARBA00047364"/>
    </source>
</evidence>
<dbReference type="GO" id="GO:0005524">
    <property type="term" value="F:ATP binding"/>
    <property type="evidence" value="ECO:0007669"/>
    <property type="project" value="UniProtKB-KW"/>
</dbReference>
<dbReference type="PROSITE" id="PS50886">
    <property type="entry name" value="TRBD"/>
    <property type="match status" value="1"/>
</dbReference>
<dbReference type="PANTHER" id="PTHR11586:SF37">
    <property type="entry name" value="TRNA-BINDING DOMAIN-CONTAINING PROTEIN"/>
    <property type="match status" value="1"/>
</dbReference>
<dbReference type="InterPro" id="IPR012340">
    <property type="entry name" value="NA-bd_OB-fold"/>
</dbReference>
<evidence type="ECO:0000256" key="2">
    <source>
        <dbReference type="ARBA" id="ARBA00004496"/>
    </source>
</evidence>
<keyword evidence="7 16" id="KW-0820">tRNA-binding</keyword>
<dbReference type="GO" id="GO:0006431">
    <property type="term" value="P:methionyl-tRNA aminoacylation"/>
    <property type="evidence" value="ECO:0007669"/>
    <property type="project" value="InterPro"/>
</dbReference>
<dbReference type="Proteomes" id="UP000178107">
    <property type="component" value="Unassembled WGS sequence"/>
</dbReference>
<keyword evidence="10" id="KW-0067">ATP-binding</keyword>
<evidence type="ECO:0000313" key="19">
    <source>
        <dbReference type="Proteomes" id="UP000178107"/>
    </source>
</evidence>
<evidence type="ECO:0000259" key="17">
    <source>
        <dbReference type="PROSITE" id="PS50886"/>
    </source>
</evidence>
<protein>
    <recommendedName>
        <fullName evidence="5">Methionine--tRNA ligase</fullName>
        <ecNumber evidence="4">6.1.1.10</ecNumber>
    </recommendedName>
    <alternativeName>
        <fullName evidence="14">Methionyl-tRNA synthetase</fullName>
    </alternativeName>
</protein>
<dbReference type="SUPFAM" id="SSF50249">
    <property type="entry name" value="Nucleic acid-binding proteins"/>
    <property type="match status" value="1"/>
</dbReference>
<dbReference type="InterPro" id="IPR051270">
    <property type="entry name" value="Tyrosine-tRNA_ligase_regulator"/>
</dbReference>
<reference evidence="18 19" key="1">
    <citation type="journal article" date="2016" name="Nat. Commun.">
        <title>Thousands of microbial genomes shed light on interconnected biogeochemical processes in an aquifer system.</title>
        <authorList>
            <person name="Anantharaman K."/>
            <person name="Brown C.T."/>
            <person name="Hug L.A."/>
            <person name="Sharon I."/>
            <person name="Castelle C.J."/>
            <person name="Probst A.J."/>
            <person name="Thomas B.C."/>
            <person name="Singh A."/>
            <person name="Wilkins M.J."/>
            <person name="Karaoz U."/>
            <person name="Brodie E.L."/>
            <person name="Williams K.H."/>
            <person name="Hubbard S.S."/>
            <person name="Banfield J.F."/>
        </authorList>
    </citation>
    <scope>NUCLEOTIDE SEQUENCE [LARGE SCALE GENOMIC DNA]</scope>
</reference>
<dbReference type="EC" id="6.1.1.10" evidence="4"/>
<keyword evidence="11 16" id="KW-0694">RNA-binding</keyword>
<evidence type="ECO:0000256" key="9">
    <source>
        <dbReference type="ARBA" id="ARBA00022741"/>
    </source>
</evidence>
<evidence type="ECO:0000256" key="1">
    <source>
        <dbReference type="ARBA" id="ARBA00003314"/>
    </source>
</evidence>
<comment type="subunit">
    <text evidence="3">Homodimer.</text>
</comment>
<keyword evidence="6" id="KW-0963">Cytoplasm</keyword>
<dbReference type="GO" id="GO:0000049">
    <property type="term" value="F:tRNA binding"/>
    <property type="evidence" value="ECO:0007669"/>
    <property type="project" value="UniProtKB-UniRule"/>
</dbReference>
<dbReference type="AlphaFoldDB" id="A0A1G2SYT5"/>
<sequence length="109" mass="11804">MNITIDDFKKCEIRMGKILSAEKVEGSEKLLKLMIDLGEASPRQILSGIAKAIPEPEFLVGKLVPIVANLEPRQMMGMESNGMMLCADNAGKPVILTPIEDVPPGSIVK</sequence>
<comment type="caution">
    <text evidence="18">The sequence shown here is derived from an EMBL/GenBank/DDBJ whole genome shotgun (WGS) entry which is preliminary data.</text>
</comment>
<keyword evidence="12" id="KW-0648">Protein biosynthesis</keyword>
<evidence type="ECO:0000256" key="11">
    <source>
        <dbReference type="ARBA" id="ARBA00022884"/>
    </source>
</evidence>
<dbReference type="InterPro" id="IPR002547">
    <property type="entry name" value="tRNA-bd_dom"/>
</dbReference>
<evidence type="ECO:0000256" key="10">
    <source>
        <dbReference type="ARBA" id="ARBA00022840"/>
    </source>
</evidence>
<evidence type="ECO:0000256" key="6">
    <source>
        <dbReference type="ARBA" id="ARBA00022490"/>
    </source>
</evidence>
<evidence type="ECO:0000256" key="14">
    <source>
        <dbReference type="ARBA" id="ARBA00030904"/>
    </source>
</evidence>
<dbReference type="InterPro" id="IPR004495">
    <property type="entry name" value="Met-tRNA-synth_bsu_C"/>
</dbReference>
<dbReference type="Pfam" id="PF01588">
    <property type="entry name" value="tRNA_bind"/>
    <property type="match status" value="1"/>
</dbReference>
<dbReference type="NCBIfam" id="TIGR00399">
    <property type="entry name" value="metG_C_term"/>
    <property type="match status" value="1"/>
</dbReference>
<dbReference type="CDD" id="cd02800">
    <property type="entry name" value="tRNA_bind_EcMetRS_like"/>
    <property type="match status" value="1"/>
</dbReference>
<evidence type="ECO:0000256" key="5">
    <source>
        <dbReference type="ARBA" id="ARBA00018753"/>
    </source>
</evidence>
<comment type="catalytic activity">
    <reaction evidence="15">
        <text>tRNA(Met) + L-methionine + ATP = L-methionyl-tRNA(Met) + AMP + diphosphate</text>
        <dbReference type="Rhea" id="RHEA:13481"/>
        <dbReference type="Rhea" id="RHEA-COMP:9667"/>
        <dbReference type="Rhea" id="RHEA-COMP:9698"/>
        <dbReference type="ChEBI" id="CHEBI:30616"/>
        <dbReference type="ChEBI" id="CHEBI:33019"/>
        <dbReference type="ChEBI" id="CHEBI:57844"/>
        <dbReference type="ChEBI" id="CHEBI:78442"/>
        <dbReference type="ChEBI" id="CHEBI:78530"/>
        <dbReference type="ChEBI" id="CHEBI:456215"/>
        <dbReference type="EC" id="6.1.1.10"/>
    </reaction>
</comment>
<organism evidence="18 19">
    <name type="scientific">Candidatus Zambryskibacteria bacterium RIFCSPHIGHO2_01_FULL_46_25</name>
    <dbReference type="NCBI Taxonomy" id="1802738"/>
    <lineage>
        <taxon>Bacteria</taxon>
        <taxon>Candidatus Zambryskiibacteriota</taxon>
    </lineage>
</organism>
<dbReference type="EMBL" id="MHVH01000006">
    <property type="protein sequence ID" value="OHA90022.1"/>
    <property type="molecule type" value="Genomic_DNA"/>
</dbReference>
<keyword evidence="13" id="KW-0030">Aminoacyl-tRNA synthetase</keyword>
<evidence type="ECO:0000256" key="4">
    <source>
        <dbReference type="ARBA" id="ARBA00012838"/>
    </source>
</evidence>
<keyword evidence="9" id="KW-0547">Nucleotide-binding</keyword>
<name>A0A1G2SYT5_9BACT</name>
<dbReference type="FunFam" id="2.40.50.140:FF:000042">
    <property type="entry name" value="Methionine--tRNA ligase"/>
    <property type="match status" value="1"/>
</dbReference>
<keyword evidence="8 18" id="KW-0436">Ligase</keyword>
<evidence type="ECO:0000256" key="12">
    <source>
        <dbReference type="ARBA" id="ARBA00022917"/>
    </source>
</evidence>
<evidence type="ECO:0000256" key="8">
    <source>
        <dbReference type="ARBA" id="ARBA00022598"/>
    </source>
</evidence>
<gene>
    <name evidence="18" type="ORF">A2838_00065</name>
</gene>
<evidence type="ECO:0000256" key="3">
    <source>
        <dbReference type="ARBA" id="ARBA00011738"/>
    </source>
</evidence>
<evidence type="ECO:0000256" key="16">
    <source>
        <dbReference type="PROSITE-ProRule" id="PRU00209"/>
    </source>
</evidence>
<comment type="subcellular location">
    <subcellularLocation>
        <location evidence="2">Cytoplasm</location>
    </subcellularLocation>
</comment>
<dbReference type="GO" id="GO:0004825">
    <property type="term" value="F:methionine-tRNA ligase activity"/>
    <property type="evidence" value="ECO:0007669"/>
    <property type="project" value="UniProtKB-EC"/>
</dbReference>
<feature type="domain" description="TRNA-binding" evidence="17">
    <location>
        <begin position="7"/>
        <end position="109"/>
    </location>
</feature>
<dbReference type="GO" id="GO:0005737">
    <property type="term" value="C:cytoplasm"/>
    <property type="evidence" value="ECO:0007669"/>
    <property type="project" value="UniProtKB-SubCell"/>
</dbReference>
<evidence type="ECO:0000256" key="13">
    <source>
        <dbReference type="ARBA" id="ARBA00023146"/>
    </source>
</evidence>
<dbReference type="PANTHER" id="PTHR11586">
    <property type="entry name" value="TRNA-AMINOACYLATION COFACTOR ARC1 FAMILY MEMBER"/>
    <property type="match status" value="1"/>
</dbReference>
<evidence type="ECO:0000313" key="18">
    <source>
        <dbReference type="EMBL" id="OHA90022.1"/>
    </source>
</evidence>
<accession>A0A1G2SYT5</accession>
<comment type="function">
    <text evidence="1">Is required not only for elongation of protein synthesis but also for the initiation of all mRNA translation through initiator tRNA(fMet) aminoacylation.</text>
</comment>
<dbReference type="Gene3D" id="2.40.50.140">
    <property type="entry name" value="Nucleic acid-binding proteins"/>
    <property type="match status" value="1"/>
</dbReference>
<evidence type="ECO:0000256" key="7">
    <source>
        <dbReference type="ARBA" id="ARBA00022555"/>
    </source>
</evidence>